<evidence type="ECO:0000313" key="2">
    <source>
        <dbReference type="EMBL" id="KAK8786269.1"/>
    </source>
</evidence>
<dbReference type="AlphaFoldDB" id="A0AAQ4FG98"/>
<proteinExistence type="predicted"/>
<protein>
    <submittedName>
        <fullName evidence="2">Uncharacterized protein</fullName>
    </submittedName>
</protein>
<accession>A0AAQ4FG98</accession>
<reference evidence="2 3" key="1">
    <citation type="journal article" date="2023" name="Arcadia Sci">
        <title>De novo assembly of a long-read Amblyomma americanum tick genome.</title>
        <authorList>
            <person name="Chou S."/>
            <person name="Poskanzer K.E."/>
            <person name="Rollins M."/>
            <person name="Thuy-Boun P.S."/>
        </authorList>
    </citation>
    <scope>NUCLEOTIDE SEQUENCE [LARGE SCALE GENOMIC DNA]</scope>
    <source>
        <strain evidence="2">F_SG_1</strain>
        <tissue evidence="2">Salivary glands</tissue>
    </source>
</reference>
<evidence type="ECO:0000313" key="3">
    <source>
        <dbReference type="Proteomes" id="UP001321473"/>
    </source>
</evidence>
<feature type="compositionally biased region" description="Basic and acidic residues" evidence="1">
    <location>
        <begin position="40"/>
        <end position="51"/>
    </location>
</feature>
<dbReference type="EMBL" id="JARKHS020002833">
    <property type="protein sequence ID" value="KAK8786269.1"/>
    <property type="molecule type" value="Genomic_DNA"/>
</dbReference>
<feature type="region of interest" description="Disordered" evidence="1">
    <location>
        <begin position="38"/>
        <end position="122"/>
    </location>
</feature>
<sequence length="197" mass="22071">MAAFKKAADPTASSCFFTRRLKSRFYLVVQSERITIIEASEGHGPPERNLHETSGPKIDEDNLSRGDERGASASCRQDTRSPTDPTPVPSPQPSQQHTPEPPLQPSTRATPSLLGKRRRDDGANKVLRQMLYESHRLDSLTDARNRQDAAFQQSMLEAIWEVTDAVQASNRQQELLIRNVNLLTLILQKQLEPPAPH</sequence>
<name>A0AAQ4FG98_AMBAM</name>
<dbReference type="Proteomes" id="UP001321473">
    <property type="component" value="Unassembled WGS sequence"/>
</dbReference>
<organism evidence="2 3">
    <name type="scientific">Amblyomma americanum</name>
    <name type="common">Lone star tick</name>
    <dbReference type="NCBI Taxonomy" id="6943"/>
    <lineage>
        <taxon>Eukaryota</taxon>
        <taxon>Metazoa</taxon>
        <taxon>Ecdysozoa</taxon>
        <taxon>Arthropoda</taxon>
        <taxon>Chelicerata</taxon>
        <taxon>Arachnida</taxon>
        <taxon>Acari</taxon>
        <taxon>Parasitiformes</taxon>
        <taxon>Ixodida</taxon>
        <taxon>Ixodoidea</taxon>
        <taxon>Ixodidae</taxon>
        <taxon>Amblyomminae</taxon>
        <taxon>Amblyomma</taxon>
    </lineage>
</organism>
<comment type="caution">
    <text evidence="2">The sequence shown here is derived from an EMBL/GenBank/DDBJ whole genome shotgun (WGS) entry which is preliminary data.</text>
</comment>
<keyword evidence="3" id="KW-1185">Reference proteome</keyword>
<feature type="compositionally biased region" description="Basic and acidic residues" evidence="1">
    <location>
        <begin position="57"/>
        <end position="70"/>
    </location>
</feature>
<gene>
    <name evidence="2" type="ORF">V5799_023955</name>
</gene>
<evidence type="ECO:0000256" key="1">
    <source>
        <dbReference type="SAM" id="MobiDB-lite"/>
    </source>
</evidence>